<evidence type="ECO:0000313" key="1">
    <source>
        <dbReference type="EMBL" id="KAK7320932.1"/>
    </source>
</evidence>
<protein>
    <submittedName>
        <fullName evidence="1">Uncharacterized protein</fullName>
    </submittedName>
</protein>
<proteinExistence type="predicted"/>
<gene>
    <name evidence="1" type="ORF">VNO77_30892</name>
</gene>
<dbReference type="Proteomes" id="UP001367508">
    <property type="component" value="Unassembled WGS sequence"/>
</dbReference>
<comment type="caution">
    <text evidence="1">The sequence shown here is derived from an EMBL/GenBank/DDBJ whole genome shotgun (WGS) entry which is preliminary data.</text>
</comment>
<name>A0AAN9KR93_CANGL</name>
<keyword evidence="2" id="KW-1185">Reference proteome</keyword>
<evidence type="ECO:0000313" key="2">
    <source>
        <dbReference type="Proteomes" id="UP001367508"/>
    </source>
</evidence>
<sequence>MGAWSSFEISASLLAPSTTPPLGSRCSPLLTWDMQPLKSVSLQCPMHSCTYPNTCIKMVNSCSTPPWTLLRELGCVRRQSGLLFFYTKARFVPDLTSNTCMATTRIECLALALLKAVIEGKTREYLSEFRSSLEDPFDSSLFLAFSRIKASFKGLRLSPRAYYADNAILQECHNETCLVTLNQYTISKWSRNANLYETVLETSPIGNEAWSADEGAWRSHRRRSQILIEFFHRRQAYAVDDVATEYCSNMVGKVLMILFNKLASAFVICLHMVGKVLSVSCSLVE</sequence>
<dbReference type="EMBL" id="JAYMYQ010000007">
    <property type="protein sequence ID" value="KAK7320932.1"/>
    <property type="molecule type" value="Genomic_DNA"/>
</dbReference>
<accession>A0AAN9KR93</accession>
<organism evidence="1 2">
    <name type="scientific">Canavalia gladiata</name>
    <name type="common">Sword bean</name>
    <name type="synonym">Dolichos gladiatus</name>
    <dbReference type="NCBI Taxonomy" id="3824"/>
    <lineage>
        <taxon>Eukaryota</taxon>
        <taxon>Viridiplantae</taxon>
        <taxon>Streptophyta</taxon>
        <taxon>Embryophyta</taxon>
        <taxon>Tracheophyta</taxon>
        <taxon>Spermatophyta</taxon>
        <taxon>Magnoliopsida</taxon>
        <taxon>eudicotyledons</taxon>
        <taxon>Gunneridae</taxon>
        <taxon>Pentapetalae</taxon>
        <taxon>rosids</taxon>
        <taxon>fabids</taxon>
        <taxon>Fabales</taxon>
        <taxon>Fabaceae</taxon>
        <taxon>Papilionoideae</taxon>
        <taxon>50 kb inversion clade</taxon>
        <taxon>NPAAA clade</taxon>
        <taxon>indigoferoid/millettioid clade</taxon>
        <taxon>Phaseoleae</taxon>
        <taxon>Canavalia</taxon>
    </lineage>
</organism>
<dbReference type="AlphaFoldDB" id="A0AAN9KR93"/>
<reference evidence="1 2" key="1">
    <citation type="submission" date="2024-01" db="EMBL/GenBank/DDBJ databases">
        <title>The genomes of 5 underutilized Papilionoideae crops provide insights into root nodulation and disease resistanc.</title>
        <authorList>
            <person name="Jiang F."/>
        </authorList>
    </citation>
    <scope>NUCLEOTIDE SEQUENCE [LARGE SCALE GENOMIC DNA]</scope>
    <source>
        <strain evidence="1">LVBAO_FW01</strain>
        <tissue evidence="1">Leaves</tissue>
    </source>
</reference>